<dbReference type="InterPro" id="IPR011701">
    <property type="entry name" value="MFS"/>
</dbReference>
<evidence type="ECO:0000313" key="7">
    <source>
        <dbReference type="EMBL" id="TFH95324.1"/>
    </source>
</evidence>
<evidence type="ECO:0000259" key="6">
    <source>
        <dbReference type="PROSITE" id="PS50850"/>
    </source>
</evidence>
<evidence type="ECO:0000256" key="2">
    <source>
        <dbReference type="ARBA" id="ARBA00022448"/>
    </source>
</evidence>
<dbReference type="GO" id="GO:0022857">
    <property type="term" value="F:transmembrane transporter activity"/>
    <property type="evidence" value="ECO:0007669"/>
    <property type="project" value="InterPro"/>
</dbReference>
<comment type="caution">
    <text evidence="7">The sequence shown here is derived from an EMBL/GenBank/DDBJ whole genome shotgun (WGS) entry which is preliminary data.</text>
</comment>
<keyword evidence="5" id="KW-0472">Membrane</keyword>
<dbReference type="InterPro" id="IPR020846">
    <property type="entry name" value="MFS_dom"/>
</dbReference>
<evidence type="ECO:0000313" key="8">
    <source>
        <dbReference type="Proteomes" id="UP000297225"/>
    </source>
</evidence>
<keyword evidence="3" id="KW-0812">Transmembrane</keyword>
<dbReference type="STRING" id="1122973.GCA_000379925_01216"/>
<protein>
    <submittedName>
        <fullName evidence="7">MFS transporter</fullName>
    </submittedName>
</protein>
<dbReference type="EMBL" id="SPNC01000055">
    <property type="protein sequence ID" value="TFH95324.1"/>
    <property type="molecule type" value="Genomic_DNA"/>
</dbReference>
<dbReference type="OrthoDB" id="9787815at2"/>
<dbReference type="Proteomes" id="UP000297225">
    <property type="component" value="Unassembled WGS sequence"/>
</dbReference>
<evidence type="ECO:0000256" key="4">
    <source>
        <dbReference type="ARBA" id="ARBA00022989"/>
    </source>
</evidence>
<dbReference type="AlphaFoldDB" id="A0A4Y8WPD6"/>
<dbReference type="InterPro" id="IPR004752">
    <property type="entry name" value="AmpG_permease/AT-1"/>
</dbReference>
<reference evidence="7 8" key="1">
    <citation type="submission" date="2019-03" db="EMBL/GenBank/DDBJ databases">
        <title>Porphyromonas levii Isolated from the Uterus of Dairy Cows.</title>
        <authorList>
            <person name="Francis A.M."/>
        </authorList>
    </citation>
    <scope>NUCLEOTIDE SEQUENCE [LARGE SCALE GENOMIC DNA]</scope>
    <source>
        <strain evidence="7 8">AF5678</strain>
    </source>
</reference>
<evidence type="ECO:0000256" key="1">
    <source>
        <dbReference type="ARBA" id="ARBA00004141"/>
    </source>
</evidence>
<comment type="subcellular location">
    <subcellularLocation>
        <location evidence="1">Membrane</location>
        <topology evidence="1">Multi-pass membrane protein</topology>
    </subcellularLocation>
</comment>
<feature type="domain" description="Major facilitator superfamily (MFS) profile" evidence="6">
    <location>
        <begin position="12"/>
        <end position="423"/>
    </location>
</feature>
<keyword evidence="2" id="KW-0813">Transport</keyword>
<dbReference type="InterPro" id="IPR036259">
    <property type="entry name" value="MFS_trans_sf"/>
</dbReference>
<dbReference type="PROSITE" id="PS50850">
    <property type="entry name" value="MFS"/>
    <property type="match status" value="1"/>
</dbReference>
<accession>A0A4Y8WPD6</accession>
<organism evidence="7 8">
    <name type="scientific">Porphyromonas levii</name>
    <dbReference type="NCBI Taxonomy" id="28114"/>
    <lineage>
        <taxon>Bacteria</taxon>
        <taxon>Pseudomonadati</taxon>
        <taxon>Bacteroidota</taxon>
        <taxon>Bacteroidia</taxon>
        <taxon>Bacteroidales</taxon>
        <taxon>Porphyromonadaceae</taxon>
        <taxon>Porphyromonas</taxon>
    </lineage>
</organism>
<dbReference type="RefSeq" id="WP_134849622.1">
    <property type="nucleotide sequence ID" value="NZ_CP197400.1"/>
</dbReference>
<evidence type="ECO:0000256" key="3">
    <source>
        <dbReference type="ARBA" id="ARBA00022692"/>
    </source>
</evidence>
<dbReference type="GO" id="GO:0016020">
    <property type="term" value="C:membrane"/>
    <property type="evidence" value="ECO:0007669"/>
    <property type="project" value="UniProtKB-SubCell"/>
</dbReference>
<dbReference type="Gene3D" id="1.20.1250.20">
    <property type="entry name" value="MFS general substrate transporter like domains"/>
    <property type="match status" value="1"/>
</dbReference>
<dbReference type="SUPFAM" id="SSF103473">
    <property type="entry name" value="MFS general substrate transporter"/>
    <property type="match status" value="1"/>
</dbReference>
<proteinExistence type="predicted"/>
<sequence length="431" mass="47578">MDSTRIERGKSPALWVPTVYFAMGLPMVMLSDVSLLMFKDLGISDAQITFWASLLILPWSLKPLFSPLMELVGTKKQYVVLTEVVSAVMLGLIFAGLGLSNFFVVTIALMAIMAVSGSIHDIAGDGTYMQHLDLKQQSEYIGWQGAAYNIAKIFARGGLVWLVGTLSASYGVPQSWRIVFMLAAVIMLLVALYHIVLLPGSFKRNEGREHRQTVGSAIESFLKIFASFLTKKYIWYYLIFILLYRFTEGLAMKVAPLFLKADTAAGGLAMSNEQFGLIYGTAGTAAFILGSILSGYYISHYGLKKVLFKLALIFNIPFVVYFLLAYFQPDNIWWAASGITLEYFGYGFGFVGLNLFMMQQVAPGEHQMAHYAIGTSLMNLSVVIPGLMSGAISDAVGYKYFFLIALLVAIPGLISAYIVPFSYDDEGRKIV</sequence>
<dbReference type="Pfam" id="PF07690">
    <property type="entry name" value="MFS_1"/>
    <property type="match status" value="1"/>
</dbReference>
<evidence type="ECO:0000256" key="5">
    <source>
        <dbReference type="ARBA" id="ARBA00023136"/>
    </source>
</evidence>
<dbReference type="PANTHER" id="PTHR12778:SF10">
    <property type="entry name" value="MAJOR FACILITATOR SUPERFAMILY DOMAIN-CONTAINING PROTEIN 3"/>
    <property type="match status" value="1"/>
</dbReference>
<keyword evidence="4" id="KW-1133">Transmembrane helix</keyword>
<gene>
    <name evidence="7" type="ORF">E4P47_04755</name>
</gene>
<dbReference type="PANTHER" id="PTHR12778">
    <property type="entry name" value="SOLUTE CARRIER FAMILY 33 ACETYL-COA TRANSPORTER -RELATED"/>
    <property type="match status" value="1"/>
</dbReference>
<name>A0A4Y8WPD6_9PORP</name>
<keyword evidence="8" id="KW-1185">Reference proteome</keyword>